<reference evidence="2 3" key="1">
    <citation type="journal article" date="2015" name="Genome Biol. Evol.">
        <title>Comparative Genomics of a Bacterivorous Green Alga Reveals Evolutionary Causalities and Consequences of Phago-Mixotrophic Mode of Nutrition.</title>
        <authorList>
            <person name="Burns J.A."/>
            <person name="Paasch A."/>
            <person name="Narechania A."/>
            <person name="Kim E."/>
        </authorList>
    </citation>
    <scope>NUCLEOTIDE SEQUENCE [LARGE SCALE GENOMIC DNA]</scope>
    <source>
        <strain evidence="2 3">PLY_AMNH</strain>
    </source>
</reference>
<evidence type="ECO:0000256" key="1">
    <source>
        <dbReference type="SAM" id="MobiDB-lite"/>
    </source>
</evidence>
<protein>
    <submittedName>
        <fullName evidence="2">Uncharacterized protein</fullName>
    </submittedName>
</protein>
<gene>
    <name evidence="2" type="ORF">CYMTET_8833</name>
</gene>
<accession>A0AAE0GS94</accession>
<dbReference type="AlphaFoldDB" id="A0AAE0GS94"/>
<evidence type="ECO:0000313" key="3">
    <source>
        <dbReference type="Proteomes" id="UP001190700"/>
    </source>
</evidence>
<name>A0AAE0GS94_9CHLO</name>
<dbReference type="Proteomes" id="UP001190700">
    <property type="component" value="Unassembled WGS sequence"/>
</dbReference>
<proteinExistence type="predicted"/>
<organism evidence="2 3">
    <name type="scientific">Cymbomonas tetramitiformis</name>
    <dbReference type="NCBI Taxonomy" id="36881"/>
    <lineage>
        <taxon>Eukaryota</taxon>
        <taxon>Viridiplantae</taxon>
        <taxon>Chlorophyta</taxon>
        <taxon>Pyramimonadophyceae</taxon>
        <taxon>Pyramimonadales</taxon>
        <taxon>Pyramimonadaceae</taxon>
        <taxon>Cymbomonas</taxon>
    </lineage>
</organism>
<feature type="region of interest" description="Disordered" evidence="1">
    <location>
        <begin position="438"/>
        <end position="481"/>
    </location>
</feature>
<feature type="region of interest" description="Disordered" evidence="1">
    <location>
        <begin position="1"/>
        <end position="49"/>
    </location>
</feature>
<evidence type="ECO:0000313" key="2">
    <source>
        <dbReference type="EMBL" id="KAK3283465.1"/>
    </source>
</evidence>
<feature type="compositionally biased region" description="Low complexity" evidence="1">
    <location>
        <begin position="12"/>
        <end position="23"/>
    </location>
</feature>
<comment type="caution">
    <text evidence="2">The sequence shown here is derived from an EMBL/GenBank/DDBJ whole genome shotgun (WGS) entry which is preliminary data.</text>
</comment>
<feature type="region of interest" description="Disordered" evidence="1">
    <location>
        <begin position="332"/>
        <end position="367"/>
    </location>
</feature>
<feature type="compositionally biased region" description="Basic and acidic residues" evidence="1">
    <location>
        <begin position="443"/>
        <end position="457"/>
    </location>
</feature>
<dbReference type="EMBL" id="LGRX02002765">
    <property type="protein sequence ID" value="KAK3283465.1"/>
    <property type="molecule type" value="Genomic_DNA"/>
</dbReference>
<keyword evidence="3" id="KW-1185">Reference proteome</keyword>
<feature type="compositionally biased region" description="Basic and acidic residues" evidence="1">
    <location>
        <begin position="40"/>
        <end position="49"/>
    </location>
</feature>
<feature type="compositionally biased region" description="Acidic residues" evidence="1">
    <location>
        <begin position="358"/>
        <end position="367"/>
    </location>
</feature>
<sequence length="563" mass="62731">MTREAARAKQGSSSTVPSKPPSSNHGGGIETHISPLERAQQSEEKARMQKLEADRIKHREAQLRAVAVVTNRLLLYNRLDDMDGISDGLGKHTQHLFLYLWAKNKEGLSCPGVRITDTIMVKDGRPDAWIFQNAAGQIMKKSKEKLNDRNELLHCLLTNPNKSTKWANSSREEVAAVHVWPDDNDTGGALMMLDAQSLRRMLLQEALPPGIIQRYIHDFNSCYTMLHAAWHPNFFYLLETKGPIVIDKKIGDEVPVELPKTAASRKLSDRAKAMCECIVSHVREVSPQHYKIVYMKLHFKSDAHGILYLLWCSALRLQGAQYVDADTPMKPVQQAPKLGATPEPHRNVLGSPTKGENDGEEGEEEEEKYSVEAAMARRREALLANSTEEIEANQANRARMMELSANQQKGQLAALYHHMAGDTVDLKDPSLQLDRVPQSVTKAQKEAEEAAKKEAAKEQSQSKTHSFYRPNMHPSQYTPEAKKARSVLNVYTCQELPADPVVIDFNKLKKESKKKNKGKKGSIVSAGLGKWGQKFRSTDAVCVAVNGPSGPPISEEAEANEIP</sequence>